<organism evidence="2 3">
    <name type="scientific">Paenibacillus lutimineralis</name>
    <dbReference type="NCBI Taxonomy" id="2707005"/>
    <lineage>
        <taxon>Bacteria</taxon>
        <taxon>Bacillati</taxon>
        <taxon>Bacillota</taxon>
        <taxon>Bacilli</taxon>
        <taxon>Bacillales</taxon>
        <taxon>Paenibacillaceae</taxon>
        <taxon>Paenibacillus</taxon>
    </lineage>
</organism>
<keyword evidence="1" id="KW-0812">Transmembrane</keyword>
<dbReference type="RefSeq" id="WP_127000146.1">
    <property type="nucleotide sequence ID" value="NZ_CP034346.1"/>
</dbReference>
<keyword evidence="1" id="KW-0472">Membrane</keyword>
<name>A0A3S9V051_9BACL</name>
<dbReference type="AlphaFoldDB" id="A0A3S9V051"/>
<protein>
    <submittedName>
        <fullName evidence="2">ABC-2 transporter permease</fullName>
    </submittedName>
</protein>
<dbReference type="OrthoDB" id="2662181at2"/>
<feature type="transmembrane region" description="Helical" evidence="1">
    <location>
        <begin position="186"/>
        <end position="208"/>
    </location>
</feature>
<feature type="transmembrane region" description="Helical" evidence="1">
    <location>
        <begin position="81"/>
        <end position="102"/>
    </location>
</feature>
<gene>
    <name evidence="2" type="ORF">EI981_17065</name>
</gene>
<feature type="transmembrane region" description="Helical" evidence="1">
    <location>
        <begin position="114"/>
        <end position="138"/>
    </location>
</feature>
<dbReference type="PANTHER" id="PTHR41309:SF2">
    <property type="entry name" value="MEMBRANE PROTEIN"/>
    <property type="match status" value="1"/>
</dbReference>
<feature type="transmembrane region" description="Helical" evidence="1">
    <location>
        <begin position="145"/>
        <end position="166"/>
    </location>
</feature>
<evidence type="ECO:0000256" key="1">
    <source>
        <dbReference type="SAM" id="Phobius"/>
    </source>
</evidence>
<feature type="transmembrane region" description="Helical" evidence="1">
    <location>
        <begin position="41"/>
        <end position="60"/>
    </location>
</feature>
<dbReference type="PANTHER" id="PTHR41309">
    <property type="entry name" value="MEMBRANE PROTEIN-RELATED"/>
    <property type="match status" value="1"/>
</dbReference>
<sequence>MSNIINLVRKDFILQRRYLWIIALYVLAFSGMFSTNNPNMLYGLFPGMMLILVVGSDMRLGNQQFLITLPIKRSIIVLAKYVSSVLAIFLAEAVCFGVSFGIRQFNSEIVFNEYFLLAGSLASVLLTMSIYLPLYYWLGIHGAQFLNIAMMVLVMLGNIAISSIAGDTNDIEQVTSWINSHQTGSIALGISSLLLIIVISYLISWSIFKRRDL</sequence>
<evidence type="ECO:0000313" key="3">
    <source>
        <dbReference type="Proteomes" id="UP000270678"/>
    </source>
</evidence>
<reference evidence="3" key="1">
    <citation type="submission" date="2018-12" db="EMBL/GenBank/DDBJ databases">
        <title>Complete genome sequence of Paenibacillus sp. MBLB1234.</title>
        <authorList>
            <person name="Nam Y.-D."/>
            <person name="Kang J."/>
            <person name="Chung W.-H."/>
            <person name="Park Y.S."/>
        </authorList>
    </citation>
    <scope>NUCLEOTIDE SEQUENCE [LARGE SCALE GENOMIC DNA]</scope>
    <source>
        <strain evidence="3">MBLB1234</strain>
    </source>
</reference>
<proteinExistence type="predicted"/>
<keyword evidence="3" id="KW-1185">Reference proteome</keyword>
<dbReference type="KEGG" id="plut:EI981_17065"/>
<accession>A0A3S9V051</accession>
<dbReference type="InterPro" id="IPR025699">
    <property type="entry name" value="ABC2_memb-like"/>
</dbReference>
<dbReference type="EMBL" id="CP034346">
    <property type="protein sequence ID" value="AZS15975.1"/>
    <property type="molecule type" value="Genomic_DNA"/>
</dbReference>
<dbReference type="Proteomes" id="UP000270678">
    <property type="component" value="Chromosome"/>
</dbReference>
<dbReference type="Pfam" id="PF13346">
    <property type="entry name" value="ABC2_membrane_5"/>
    <property type="match status" value="1"/>
</dbReference>
<evidence type="ECO:0000313" key="2">
    <source>
        <dbReference type="EMBL" id="AZS15975.1"/>
    </source>
</evidence>
<feature type="transmembrane region" description="Helical" evidence="1">
    <location>
        <begin position="18"/>
        <end position="35"/>
    </location>
</feature>
<keyword evidence="1" id="KW-1133">Transmembrane helix</keyword>